<evidence type="ECO:0000256" key="1">
    <source>
        <dbReference type="SAM" id="Phobius"/>
    </source>
</evidence>
<reference evidence="2" key="2">
    <citation type="journal article" date="2021" name="PeerJ">
        <title>Extensive microbial diversity within the chicken gut microbiome revealed by metagenomics and culture.</title>
        <authorList>
            <person name="Gilroy R."/>
            <person name="Ravi A."/>
            <person name="Getino M."/>
            <person name="Pursley I."/>
            <person name="Horton D.L."/>
            <person name="Alikhan N.F."/>
            <person name="Baker D."/>
            <person name="Gharbi K."/>
            <person name="Hall N."/>
            <person name="Watson M."/>
            <person name="Adriaenssens E.M."/>
            <person name="Foster-Nyarko E."/>
            <person name="Jarju S."/>
            <person name="Secka A."/>
            <person name="Antonio M."/>
            <person name="Oren A."/>
            <person name="Chaudhuri R.R."/>
            <person name="La Ragione R."/>
            <person name="Hildebrand F."/>
            <person name="Pallen M.J."/>
        </authorList>
    </citation>
    <scope>NUCLEOTIDE SEQUENCE</scope>
    <source>
        <strain evidence="2">ChiHjej13B12-12457</strain>
    </source>
</reference>
<feature type="transmembrane region" description="Helical" evidence="1">
    <location>
        <begin position="149"/>
        <end position="168"/>
    </location>
</feature>
<keyword evidence="1" id="KW-1133">Transmembrane helix</keyword>
<reference evidence="2" key="1">
    <citation type="submission" date="2020-10" db="EMBL/GenBank/DDBJ databases">
        <authorList>
            <person name="Gilroy R."/>
        </authorList>
    </citation>
    <scope>NUCLEOTIDE SEQUENCE</scope>
    <source>
        <strain evidence="2">ChiHjej13B12-12457</strain>
    </source>
</reference>
<dbReference type="PANTHER" id="PTHR48098">
    <property type="entry name" value="ENTEROCHELIN ESTERASE-RELATED"/>
    <property type="match status" value="1"/>
</dbReference>
<evidence type="ECO:0000313" key="3">
    <source>
        <dbReference type="Proteomes" id="UP000886744"/>
    </source>
</evidence>
<name>A0A9D1E0E1_9BACT</name>
<organism evidence="2 3">
    <name type="scientific">Candidatus Coprenecus avistercoris</name>
    <dbReference type="NCBI Taxonomy" id="2840730"/>
    <lineage>
        <taxon>Bacteria</taxon>
        <taxon>Pseudomonadati</taxon>
        <taxon>Bacteroidota</taxon>
        <taxon>Bacteroidia</taxon>
        <taxon>Bacteroidales</taxon>
        <taxon>Rikenellaceae</taxon>
        <taxon>Rikenellaceae incertae sedis</taxon>
        <taxon>Candidatus Coprenecus</taxon>
    </lineage>
</organism>
<dbReference type="InterPro" id="IPR050583">
    <property type="entry name" value="Mycobacterial_A85_antigen"/>
</dbReference>
<dbReference type="PANTHER" id="PTHR48098:SF6">
    <property type="entry name" value="FERRI-BACILLIBACTIN ESTERASE BESA"/>
    <property type="match status" value="1"/>
</dbReference>
<dbReference type="SUPFAM" id="SSF53474">
    <property type="entry name" value="alpha/beta-Hydrolases"/>
    <property type="match status" value="2"/>
</dbReference>
<dbReference type="Gene3D" id="3.40.50.1820">
    <property type="entry name" value="alpha/beta hydrolase"/>
    <property type="match status" value="2"/>
</dbReference>
<dbReference type="EMBL" id="DVHI01000023">
    <property type="protein sequence ID" value="HIR62176.1"/>
    <property type="molecule type" value="Genomic_DNA"/>
</dbReference>
<evidence type="ECO:0000313" key="2">
    <source>
        <dbReference type="EMBL" id="HIR62176.1"/>
    </source>
</evidence>
<proteinExistence type="predicted"/>
<keyword evidence="1" id="KW-0812">Transmembrane</keyword>
<dbReference type="Proteomes" id="UP000886744">
    <property type="component" value="Unassembled WGS sequence"/>
</dbReference>
<sequence length="273" mass="30058">MNYTIWNDNTAGGMSPLPIVYLHSFRGNGEDVWKACHGLKDCPPMVLVSVNNPGTGLDDELSPWPAEGVWKGQAPYKGLAAEHLRWMMEECVPQVEAKVSRFIRDTQGSQANGNLSTRTSDANAGDMCKADNAGKADCTNAADGTTARFLPVIAGYSLAGLFALWAAWNSGYFRRVASVSGSLWYPGFTDYIRNNAPKSGCGENTGPEKAYFSLGDRESRTRHPLMSRVDACTAEVVERVRSYGIKTTFEWNPGNHFDHPELRMARALAWLLR</sequence>
<dbReference type="AlphaFoldDB" id="A0A9D1E0E1"/>
<gene>
    <name evidence="2" type="ORF">IAC94_01460</name>
</gene>
<evidence type="ECO:0008006" key="4">
    <source>
        <dbReference type="Google" id="ProtNLM"/>
    </source>
</evidence>
<comment type="caution">
    <text evidence="2">The sequence shown here is derived from an EMBL/GenBank/DDBJ whole genome shotgun (WGS) entry which is preliminary data.</text>
</comment>
<accession>A0A9D1E0E1</accession>
<keyword evidence="1" id="KW-0472">Membrane</keyword>
<protein>
    <recommendedName>
        <fullName evidence="4">Esterase</fullName>
    </recommendedName>
</protein>
<dbReference type="InterPro" id="IPR029058">
    <property type="entry name" value="AB_hydrolase_fold"/>
</dbReference>